<keyword evidence="3" id="KW-1185">Reference proteome</keyword>
<dbReference type="Proteomes" id="UP001265083">
    <property type="component" value="Unassembled WGS sequence"/>
</dbReference>
<protein>
    <submittedName>
        <fullName evidence="2">Uncharacterized protein</fullName>
    </submittedName>
</protein>
<dbReference type="EMBL" id="JAVLUS010000039">
    <property type="protein sequence ID" value="MDS1116876.1"/>
    <property type="molecule type" value="Genomic_DNA"/>
</dbReference>
<feature type="region of interest" description="Disordered" evidence="1">
    <location>
        <begin position="211"/>
        <end position="247"/>
    </location>
</feature>
<sequence>MPHAASLSISMTRMRRRSVTCLRFRKAISLDGVVAGNDFEADPDKARSLARNSATLRELGQAGLYGAEYDLQLDENVSTDEENATGSKVRNIVSSASAGLTAVPHPAAIAAGAAGTAAAPWLLPAESAGDIPFRPPTGTTDGGDYDTATHDEIRLTYGALSALDGIPDIEGKSEAWYDSNGDLKPLSVILSEYKGDPDTLLSSMERALPDDLTASLRAGNGTGKNQGRRNFDPTDPDNYDDMILNGS</sequence>
<evidence type="ECO:0000313" key="2">
    <source>
        <dbReference type="EMBL" id="MDS1116876.1"/>
    </source>
</evidence>
<evidence type="ECO:0000313" key="3">
    <source>
        <dbReference type="Proteomes" id="UP001265083"/>
    </source>
</evidence>
<dbReference type="RefSeq" id="WP_310952552.1">
    <property type="nucleotide sequence ID" value="NZ_JAVLUS010000039.1"/>
</dbReference>
<comment type="caution">
    <text evidence="2">The sequence shown here is derived from an EMBL/GenBank/DDBJ whole genome shotgun (WGS) entry which is preliminary data.</text>
</comment>
<reference evidence="2 3" key="1">
    <citation type="submission" date="2023-08" db="EMBL/GenBank/DDBJ databases">
        <title>Bioegradation of LLDPE and BLDPE plastic by marine bacteria from coast plastic debris.</title>
        <authorList>
            <person name="Rong Z."/>
        </authorList>
    </citation>
    <scope>NUCLEOTIDE SEQUENCE [LARGE SCALE GENOMIC DNA]</scope>
    <source>
        <strain evidence="2 3">Z-2</strain>
    </source>
</reference>
<gene>
    <name evidence="2" type="ORF">RD149_24390</name>
</gene>
<proteinExistence type="predicted"/>
<organism evidence="2 3">
    <name type="scientific">Gordonia westfalica</name>
    <dbReference type="NCBI Taxonomy" id="158898"/>
    <lineage>
        <taxon>Bacteria</taxon>
        <taxon>Bacillati</taxon>
        <taxon>Actinomycetota</taxon>
        <taxon>Actinomycetes</taxon>
        <taxon>Mycobacteriales</taxon>
        <taxon>Gordoniaceae</taxon>
        <taxon>Gordonia</taxon>
    </lineage>
</organism>
<accession>A0ABU2GZI2</accession>
<evidence type="ECO:0000256" key="1">
    <source>
        <dbReference type="SAM" id="MobiDB-lite"/>
    </source>
</evidence>
<name>A0ABU2GZI2_9ACTN</name>